<dbReference type="PANTHER" id="PTHR35602">
    <property type="entry name" value="ESTERASE YQIA-RELATED"/>
    <property type="match status" value="1"/>
</dbReference>
<dbReference type="SUPFAM" id="SSF53474">
    <property type="entry name" value="alpha/beta-Hydrolases"/>
    <property type="match status" value="1"/>
</dbReference>
<evidence type="ECO:0008006" key="2">
    <source>
        <dbReference type="Google" id="ProtNLM"/>
    </source>
</evidence>
<sequence length="183" mass="20898">MSKKAQQTIEFCNRSERGPQICVPEIKNGPVETIKELRTIIEVHKGMDIMLIGSSLGGFYATFLSEEYDLPAVLINPAVRPFDSRESLLGEHRNYYSDTIHSVTEDHLDELLQLERSPLMNPDNFWVLLQTGDEVLDYRLAVEKYGEKNCLVREKGSHSYDNFEVELPAVFEFLLSSIGQSVR</sequence>
<organism evidence="1">
    <name type="scientific">marine metagenome</name>
    <dbReference type="NCBI Taxonomy" id="408172"/>
    <lineage>
        <taxon>unclassified sequences</taxon>
        <taxon>metagenomes</taxon>
        <taxon>ecological metagenomes</taxon>
    </lineage>
</organism>
<proteinExistence type="predicted"/>
<evidence type="ECO:0000313" key="1">
    <source>
        <dbReference type="EMBL" id="SUZ50775.1"/>
    </source>
</evidence>
<dbReference type="Gene3D" id="3.40.50.1820">
    <property type="entry name" value="alpha/beta hydrolase"/>
    <property type="match status" value="1"/>
</dbReference>
<dbReference type="InterPro" id="IPR008886">
    <property type="entry name" value="UPF0227/Esterase_YqiA"/>
</dbReference>
<dbReference type="AlphaFoldDB" id="A0A381N8E0"/>
<dbReference type="PANTHER" id="PTHR35602:SF3">
    <property type="entry name" value="ESTERASE YQIA"/>
    <property type="match status" value="1"/>
</dbReference>
<dbReference type="InterPro" id="IPR029058">
    <property type="entry name" value="AB_hydrolase_fold"/>
</dbReference>
<name>A0A381N8E0_9ZZZZ</name>
<protein>
    <recommendedName>
        <fullName evidence="2">Esterase YqiA</fullName>
    </recommendedName>
</protein>
<reference evidence="1" key="1">
    <citation type="submission" date="2018-05" db="EMBL/GenBank/DDBJ databases">
        <authorList>
            <person name="Lanie J.A."/>
            <person name="Ng W.-L."/>
            <person name="Kazmierczak K.M."/>
            <person name="Andrzejewski T.M."/>
            <person name="Davidsen T.M."/>
            <person name="Wayne K.J."/>
            <person name="Tettelin H."/>
            <person name="Glass J.I."/>
            <person name="Rusch D."/>
            <person name="Podicherti R."/>
            <person name="Tsui H.-C.T."/>
            <person name="Winkler M.E."/>
        </authorList>
    </citation>
    <scope>NUCLEOTIDE SEQUENCE</scope>
</reference>
<dbReference type="Pfam" id="PF05728">
    <property type="entry name" value="UPF0227"/>
    <property type="match status" value="1"/>
</dbReference>
<accession>A0A381N8E0</accession>
<dbReference type="EMBL" id="UINC01000188">
    <property type="protein sequence ID" value="SUZ50775.1"/>
    <property type="molecule type" value="Genomic_DNA"/>
</dbReference>
<gene>
    <name evidence="1" type="ORF">METZ01_LOCUS3629</name>
</gene>